<dbReference type="EMBL" id="MDLC01000044">
    <property type="protein sequence ID" value="ODS22972.1"/>
    <property type="molecule type" value="Genomic_DNA"/>
</dbReference>
<proteinExistence type="predicted"/>
<dbReference type="Proteomes" id="UP000242502">
    <property type="component" value="Unassembled WGS sequence"/>
</dbReference>
<evidence type="ECO:0000313" key="2">
    <source>
        <dbReference type="Proteomes" id="UP000242502"/>
    </source>
</evidence>
<reference evidence="1 2" key="1">
    <citation type="journal article" date="2016" name="Appl. Environ. Microbiol.">
        <title>Lack of Overt Genome Reduction in the Bryostatin-Producing Bryozoan Symbiont "Candidatus Endobugula sertula".</title>
        <authorList>
            <person name="Miller I.J."/>
            <person name="Vanee N."/>
            <person name="Fong S.S."/>
            <person name="Lim-Fong G.E."/>
            <person name="Kwan J.C."/>
        </authorList>
    </citation>
    <scope>NUCLEOTIDE SEQUENCE [LARGE SCALE GENOMIC DNA]</scope>
    <source>
        <strain evidence="1">AB1-4</strain>
    </source>
</reference>
<organism evidence="1 2">
    <name type="scientific">Candidatus Endobugula sertula</name>
    <name type="common">Bugula neritina bacterial symbiont</name>
    <dbReference type="NCBI Taxonomy" id="62101"/>
    <lineage>
        <taxon>Bacteria</taxon>
        <taxon>Pseudomonadati</taxon>
        <taxon>Pseudomonadota</taxon>
        <taxon>Gammaproteobacteria</taxon>
        <taxon>Cellvibrionales</taxon>
        <taxon>Cellvibrionaceae</taxon>
        <taxon>Candidatus Endobugula</taxon>
    </lineage>
</organism>
<accession>A0A1D2QN24</accession>
<dbReference type="PROSITE" id="PS51257">
    <property type="entry name" value="PROKAR_LIPOPROTEIN"/>
    <property type="match status" value="1"/>
</dbReference>
<dbReference type="STRING" id="62101.AB835_11250"/>
<gene>
    <name evidence="1" type="ORF">AB835_11250</name>
</gene>
<sequence length="134" mass="15182">MKKNLILLCCVSVLGCHQGDDGLARLKALCEKDAGVTIHRTVEVDGYYDGYTGSAISDKLVTTDYKFFEFCDESPSPLGAVIEPGCWRVKRIERRPNRCDQRIDDMLKKVVLEPYVSFRKTYCIAVEKIEKPEA</sequence>
<evidence type="ECO:0008006" key="3">
    <source>
        <dbReference type="Google" id="ProtNLM"/>
    </source>
</evidence>
<dbReference type="AlphaFoldDB" id="A0A1D2QN24"/>
<comment type="caution">
    <text evidence="1">The sequence shown here is derived from an EMBL/GenBank/DDBJ whole genome shotgun (WGS) entry which is preliminary data.</text>
</comment>
<name>A0A1D2QN24_9GAMM</name>
<protein>
    <recommendedName>
        <fullName evidence="3">Lipoprotein</fullName>
    </recommendedName>
</protein>
<evidence type="ECO:0000313" key="1">
    <source>
        <dbReference type="EMBL" id="ODS22972.1"/>
    </source>
</evidence>